<name>A0A4V1MZZ1_9BACT</name>
<dbReference type="EMBL" id="SAXA01000010">
    <property type="protein sequence ID" value="RXQ92177.1"/>
    <property type="molecule type" value="Genomic_DNA"/>
</dbReference>
<protein>
    <submittedName>
        <fullName evidence="2">Uncharacterized protein</fullName>
    </submittedName>
</protein>
<dbReference type="RefSeq" id="WP_129254833.1">
    <property type="nucleotide sequence ID" value="NZ_SAXA01000010.1"/>
</dbReference>
<keyword evidence="3" id="KW-1185">Reference proteome</keyword>
<proteinExistence type="predicted"/>
<evidence type="ECO:0000256" key="1">
    <source>
        <dbReference type="SAM" id="Phobius"/>
    </source>
</evidence>
<reference evidence="2 3" key="1">
    <citation type="submission" date="2019-01" db="EMBL/GenBank/DDBJ databases">
        <title>Ancylomarina salipaludis sp. nov., isolated from a salt marsh.</title>
        <authorList>
            <person name="Yoon J.-H."/>
        </authorList>
    </citation>
    <scope>NUCLEOTIDE SEQUENCE [LARGE SCALE GENOMIC DNA]</scope>
    <source>
        <strain evidence="2 3">SHSM-M15</strain>
    </source>
</reference>
<dbReference type="Proteomes" id="UP000289703">
    <property type="component" value="Unassembled WGS sequence"/>
</dbReference>
<organism evidence="2 3">
    <name type="scientific">Ancylomarina salipaludis</name>
    <dbReference type="NCBI Taxonomy" id="2501299"/>
    <lineage>
        <taxon>Bacteria</taxon>
        <taxon>Pseudomonadati</taxon>
        <taxon>Bacteroidota</taxon>
        <taxon>Bacteroidia</taxon>
        <taxon>Marinilabiliales</taxon>
        <taxon>Marinifilaceae</taxon>
        <taxon>Ancylomarina</taxon>
    </lineage>
</organism>
<evidence type="ECO:0000313" key="3">
    <source>
        <dbReference type="Proteomes" id="UP000289703"/>
    </source>
</evidence>
<keyword evidence="1" id="KW-0472">Membrane</keyword>
<comment type="caution">
    <text evidence="2">The sequence shown here is derived from an EMBL/GenBank/DDBJ whole genome shotgun (WGS) entry which is preliminary data.</text>
</comment>
<accession>A0A4V1MZZ1</accession>
<feature type="transmembrane region" description="Helical" evidence="1">
    <location>
        <begin position="33"/>
        <end position="51"/>
    </location>
</feature>
<keyword evidence="1" id="KW-1133">Transmembrane helix</keyword>
<dbReference type="AlphaFoldDB" id="A0A4V1MZZ1"/>
<dbReference type="OrthoDB" id="1120335at2"/>
<gene>
    <name evidence="2" type="ORF">EO244_11550</name>
</gene>
<evidence type="ECO:0000313" key="2">
    <source>
        <dbReference type="EMBL" id="RXQ92177.1"/>
    </source>
</evidence>
<sequence>MKKRECAGIKNSSEFKGKCEKVAQCLPINMKQIVFAVVFLIFVFPINKQALADKEIKPGRRQAVLILSDGSKIVLNTSSDTIVNSKSANVRIKIDSTGINYLMTDSIKKLNQAKSKSVNKK</sequence>
<keyword evidence="1" id="KW-0812">Transmembrane</keyword>